<dbReference type="Gene3D" id="1.10.1670.40">
    <property type="match status" value="1"/>
</dbReference>
<dbReference type="SUPFAM" id="SSF48150">
    <property type="entry name" value="DNA-glycosylase"/>
    <property type="match status" value="1"/>
</dbReference>
<dbReference type="EC" id="3.2.2.21" evidence="3"/>
<feature type="region of interest" description="Disordered" evidence="6">
    <location>
        <begin position="218"/>
        <end position="239"/>
    </location>
</feature>
<reference evidence="9" key="1">
    <citation type="submission" date="2018-11" db="EMBL/GenBank/DDBJ databases">
        <title>Comparative genomics of Parolsenella catena and Libanicoccus massiliensis: Reclassification of Libanicoccus massiliensis as Parolsenella massiliensis comb. nov.</title>
        <authorList>
            <person name="Sakamoto M."/>
            <person name="Ikeyama N."/>
            <person name="Murakami T."/>
            <person name="Mori H."/>
            <person name="Yuki M."/>
            <person name="Ohkuma M."/>
        </authorList>
    </citation>
    <scope>NUCLEOTIDE SEQUENCE [LARGE SCALE GENOMIC DNA]</scope>
    <source>
        <strain evidence="9">JCM 31932</strain>
    </source>
</reference>
<dbReference type="PANTHER" id="PTHR43003">
    <property type="entry name" value="DNA-3-METHYLADENINE GLYCOSYLASE"/>
    <property type="match status" value="1"/>
</dbReference>
<dbReference type="RefSeq" id="WP_126422273.1">
    <property type="nucleotide sequence ID" value="NZ_AP019367.1"/>
</dbReference>
<dbReference type="PANTHER" id="PTHR43003:SF5">
    <property type="entry name" value="DNA-3-METHYLADENINE GLYCOSYLASE"/>
    <property type="match status" value="1"/>
</dbReference>
<keyword evidence="8" id="KW-0378">Hydrolase</keyword>
<evidence type="ECO:0000256" key="3">
    <source>
        <dbReference type="ARBA" id="ARBA00012000"/>
    </source>
</evidence>
<name>A0A3G9K622_9ACTN</name>
<dbReference type="GO" id="GO:0032131">
    <property type="term" value="F:alkylated DNA binding"/>
    <property type="evidence" value="ECO:0007669"/>
    <property type="project" value="TreeGrafter"/>
</dbReference>
<dbReference type="AlphaFoldDB" id="A0A3G9K622"/>
<dbReference type="KEGG" id="pcat:Pcatena_10290"/>
<comment type="catalytic activity">
    <reaction evidence="1">
        <text>Hydrolysis of alkylated DNA, releasing 3-methyladenine, 3-methylguanine, 7-methylguanine and 7-methyladenine.</text>
        <dbReference type="EC" id="3.2.2.21"/>
    </reaction>
</comment>
<dbReference type="EMBL" id="AP019367">
    <property type="protein sequence ID" value="BBH50442.1"/>
    <property type="molecule type" value="Genomic_DNA"/>
</dbReference>
<feature type="compositionally biased region" description="Basic residues" evidence="6">
    <location>
        <begin position="223"/>
        <end position="232"/>
    </location>
</feature>
<evidence type="ECO:0000256" key="5">
    <source>
        <dbReference type="ARBA" id="ARBA00023204"/>
    </source>
</evidence>
<evidence type="ECO:0000256" key="4">
    <source>
        <dbReference type="ARBA" id="ARBA00022763"/>
    </source>
</evidence>
<organism evidence="8 9">
    <name type="scientific">Parolsenella catena</name>
    <dbReference type="NCBI Taxonomy" id="2003188"/>
    <lineage>
        <taxon>Bacteria</taxon>
        <taxon>Bacillati</taxon>
        <taxon>Actinomycetota</taxon>
        <taxon>Coriobacteriia</taxon>
        <taxon>Coriobacteriales</taxon>
        <taxon>Atopobiaceae</taxon>
        <taxon>Parolsenella</taxon>
    </lineage>
</organism>
<dbReference type="GO" id="GO:0032993">
    <property type="term" value="C:protein-DNA complex"/>
    <property type="evidence" value="ECO:0007669"/>
    <property type="project" value="TreeGrafter"/>
</dbReference>
<dbReference type="GO" id="GO:0008725">
    <property type="term" value="F:DNA-3-methyladenine glycosylase activity"/>
    <property type="evidence" value="ECO:0007669"/>
    <property type="project" value="TreeGrafter"/>
</dbReference>
<dbReference type="OrthoDB" id="9811249at2"/>
<dbReference type="GO" id="GO:0006307">
    <property type="term" value="P:DNA alkylation repair"/>
    <property type="evidence" value="ECO:0007669"/>
    <property type="project" value="TreeGrafter"/>
</dbReference>
<dbReference type="SMART" id="SM00478">
    <property type="entry name" value="ENDO3c"/>
    <property type="match status" value="1"/>
</dbReference>
<evidence type="ECO:0000259" key="7">
    <source>
        <dbReference type="SMART" id="SM00478"/>
    </source>
</evidence>
<keyword evidence="5" id="KW-0234">DNA repair</keyword>
<dbReference type="CDD" id="cd00056">
    <property type="entry name" value="ENDO3c"/>
    <property type="match status" value="1"/>
</dbReference>
<keyword evidence="4" id="KW-0227">DNA damage</keyword>
<feature type="domain" description="HhH-GPD" evidence="7">
    <location>
        <begin position="53"/>
        <end position="204"/>
    </location>
</feature>
<sequence length="239" mass="27509">MPTYFSYTSEATDYLSSRDRRLGRAIAAVEETCGHILRETDEDLFSAVIHHIVGQQISNAAQRTVWERLRASLGSVCPERVDRASAEELQSCGMTFKKAEYIKDFARKVNRHELDLAAVERMDDADAITALCSLRGVGVWTAEMLLLFCLERPDVLSFDDLAIQRGMRMVYHHRKVTREQFERYRRRYSPYGSVASLYLWAIAGGQFPGFEKDYAPLTDAQRKARRRSRDKARRKESSK</sequence>
<evidence type="ECO:0000256" key="6">
    <source>
        <dbReference type="SAM" id="MobiDB-lite"/>
    </source>
</evidence>
<evidence type="ECO:0000313" key="8">
    <source>
        <dbReference type="EMBL" id="BBH50442.1"/>
    </source>
</evidence>
<dbReference type="GO" id="GO:0005737">
    <property type="term" value="C:cytoplasm"/>
    <property type="evidence" value="ECO:0007669"/>
    <property type="project" value="TreeGrafter"/>
</dbReference>
<keyword evidence="9" id="KW-1185">Reference proteome</keyword>
<evidence type="ECO:0000256" key="1">
    <source>
        <dbReference type="ARBA" id="ARBA00000086"/>
    </source>
</evidence>
<dbReference type="GeneID" id="88849162"/>
<dbReference type="GO" id="GO:0006285">
    <property type="term" value="P:base-excision repair, AP site formation"/>
    <property type="evidence" value="ECO:0007669"/>
    <property type="project" value="TreeGrafter"/>
</dbReference>
<keyword evidence="8" id="KW-0326">Glycosidase</keyword>
<comment type="similarity">
    <text evidence="2">Belongs to the alkylbase DNA glycosidase AlkA family.</text>
</comment>
<dbReference type="FunFam" id="1.10.340.30:FF:000004">
    <property type="entry name" value="DNA-3-methyladenine glycosylase II"/>
    <property type="match status" value="1"/>
</dbReference>
<dbReference type="InterPro" id="IPR003265">
    <property type="entry name" value="HhH-GPD_domain"/>
</dbReference>
<evidence type="ECO:0000313" key="9">
    <source>
        <dbReference type="Proteomes" id="UP000273154"/>
    </source>
</evidence>
<dbReference type="Proteomes" id="UP000273154">
    <property type="component" value="Chromosome"/>
</dbReference>
<dbReference type="Gene3D" id="1.10.340.30">
    <property type="entry name" value="Hypothetical protein, domain 2"/>
    <property type="match status" value="1"/>
</dbReference>
<dbReference type="GO" id="GO:0043916">
    <property type="term" value="F:DNA-7-methylguanine glycosylase activity"/>
    <property type="evidence" value="ECO:0007669"/>
    <property type="project" value="TreeGrafter"/>
</dbReference>
<dbReference type="InterPro" id="IPR051912">
    <property type="entry name" value="Alkylbase_DNA_Glycosylase/TA"/>
</dbReference>
<evidence type="ECO:0000256" key="2">
    <source>
        <dbReference type="ARBA" id="ARBA00010817"/>
    </source>
</evidence>
<accession>A0A3G9K622</accession>
<protein>
    <recommendedName>
        <fullName evidence="3">DNA-3-methyladenine glycosylase II</fullName>
        <ecNumber evidence="3">3.2.2.21</ecNumber>
    </recommendedName>
</protein>
<dbReference type="Pfam" id="PF00730">
    <property type="entry name" value="HhH-GPD"/>
    <property type="match status" value="1"/>
</dbReference>
<dbReference type="InterPro" id="IPR011257">
    <property type="entry name" value="DNA_glycosylase"/>
</dbReference>
<proteinExistence type="inferred from homology"/>
<gene>
    <name evidence="8" type="ORF">Pcatena_10290</name>
</gene>